<evidence type="ECO:0000256" key="2">
    <source>
        <dbReference type="PROSITE-ProRule" id="PRU00047"/>
    </source>
</evidence>
<dbReference type="Proteomes" id="UP000765509">
    <property type="component" value="Unassembled WGS sequence"/>
</dbReference>
<dbReference type="Gene3D" id="3.10.10.10">
    <property type="entry name" value="HIV Type 1 Reverse Transcriptase, subunit A, domain 1"/>
    <property type="match status" value="1"/>
</dbReference>
<feature type="compositionally biased region" description="Acidic residues" evidence="3">
    <location>
        <begin position="348"/>
        <end position="360"/>
    </location>
</feature>
<dbReference type="Pfam" id="PF00098">
    <property type="entry name" value="zf-CCHC"/>
    <property type="match status" value="1"/>
</dbReference>
<dbReference type="PANTHER" id="PTHR37984">
    <property type="entry name" value="PROTEIN CBG26694"/>
    <property type="match status" value="1"/>
</dbReference>
<sequence length="724" mass="84240">MSQYAEKIQKQFAELEASHERMKKLTASMDKIVKTLQEGLAQLSKSSEETNKRLNLVFEEQHHSKRDRDCLDQDINKLFNFYHNLKPQPQGQVMENPYQPDQIKPDAMLMNKARSPSQYQDGDGMSYSEKEALKQLPEASSWPKFSGTGEYYHMQLIDYIDGLFIDVPSIPDYWITARLNTAFKGHASIWYTEMKEIHGRRNWPWWKSQMIQWYSDGTWIWQNTMSFENDIYYVDKYPYEWCLRKSKRLKAIDPQMNIQMRNHKLLTQLLGELEHAEETNIGKFTPYKSSSFKEKQPFRVEFKDKPKERVAEVTRKKNSCHNCGSTDHYANNCPKAKKNVYAIEKVPEEEFPTEDSESESMGDAIREQSDDDQDPRDEFLVEYQEETPLEIQDIQLEAGMPQDTSNKNLCKHTQDAQTFLVTPTKGMAYIHGTATKVTLCIDNAQNLLIIDSGAHCSIVARKYLDNQFPKWEEQLLATKAKNFESASGKMASIGTIVKEITIPHRKGNIRLNPELVVLYNFHIQGLLLGTDYQRMYGIDIYNSKNRHITIGTNKEKEFLLDIYQISSQDPLEAILNELREGQFSTTLTSKQKLSLLKMLRKDRPGFAIGEEPLEKIKGHDIELYLDVERPYPPMLRRPPYPASLETRKEIEKHINELLDMDVIRNIGHNEIVEITTPVLITWHDGKSRLYGDFRALNNYTKADRYPKPRIPHSLDKLANAKWVV</sequence>
<evidence type="ECO:0000313" key="6">
    <source>
        <dbReference type="Proteomes" id="UP000765509"/>
    </source>
</evidence>
<dbReference type="InterPro" id="IPR043128">
    <property type="entry name" value="Rev_trsase/Diguanyl_cyclase"/>
</dbReference>
<evidence type="ECO:0000313" key="5">
    <source>
        <dbReference type="EMBL" id="MBW0535200.1"/>
    </source>
</evidence>
<evidence type="ECO:0000259" key="4">
    <source>
        <dbReference type="PROSITE" id="PS50158"/>
    </source>
</evidence>
<dbReference type="InterPro" id="IPR036875">
    <property type="entry name" value="Znf_CCHC_sf"/>
</dbReference>
<evidence type="ECO:0000256" key="1">
    <source>
        <dbReference type="ARBA" id="ARBA00022664"/>
    </source>
</evidence>
<reference evidence="5" key="1">
    <citation type="submission" date="2021-03" db="EMBL/GenBank/DDBJ databases">
        <title>Draft genome sequence of rust myrtle Austropuccinia psidii MF-1, a brazilian biotype.</title>
        <authorList>
            <person name="Quecine M.C."/>
            <person name="Pachon D.M.R."/>
            <person name="Bonatelli M.L."/>
            <person name="Correr F.H."/>
            <person name="Franceschini L.M."/>
            <person name="Leite T.F."/>
            <person name="Margarido G.R.A."/>
            <person name="Almeida C.A."/>
            <person name="Ferrarezi J.A."/>
            <person name="Labate C.A."/>
        </authorList>
    </citation>
    <scope>NUCLEOTIDE SEQUENCE</scope>
    <source>
        <strain evidence="5">MF-1</strain>
    </source>
</reference>
<dbReference type="Gene3D" id="4.10.60.10">
    <property type="entry name" value="Zinc finger, CCHC-type"/>
    <property type="match status" value="1"/>
</dbReference>
<keyword evidence="6" id="KW-1185">Reference proteome</keyword>
<protein>
    <recommendedName>
        <fullName evidence="4">CCHC-type domain-containing protein</fullName>
    </recommendedName>
</protein>
<dbReference type="EMBL" id="AVOT02040051">
    <property type="protein sequence ID" value="MBW0535200.1"/>
    <property type="molecule type" value="Genomic_DNA"/>
</dbReference>
<keyword evidence="2" id="KW-0862">Zinc</keyword>
<dbReference type="SUPFAM" id="SSF56672">
    <property type="entry name" value="DNA/RNA polymerases"/>
    <property type="match status" value="1"/>
</dbReference>
<dbReference type="InterPro" id="IPR043502">
    <property type="entry name" value="DNA/RNA_pol_sf"/>
</dbReference>
<dbReference type="SUPFAM" id="SSF57756">
    <property type="entry name" value="Retrovirus zinc finger-like domains"/>
    <property type="match status" value="1"/>
</dbReference>
<dbReference type="GO" id="GO:0008270">
    <property type="term" value="F:zinc ion binding"/>
    <property type="evidence" value="ECO:0007669"/>
    <property type="project" value="UniProtKB-KW"/>
</dbReference>
<proteinExistence type="predicted"/>
<keyword evidence="1" id="KW-0507">mRNA processing</keyword>
<keyword evidence="2" id="KW-0863">Zinc-finger</keyword>
<dbReference type="OrthoDB" id="2507294at2759"/>
<comment type="caution">
    <text evidence="5">The sequence shown here is derived from an EMBL/GenBank/DDBJ whole genome shotgun (WGS) entry which is preliminary data.</text>
</comment>
<dbReference type="GO" id="GO:0003676">
    <property type="term" value="F:nucleic acid binding"/>
    <property type="evidence" value="ECO:0007669"/>
    <property type="project" value="InterPro"/>
</dbReference>
<accession>A0A9Q3F5J6</accession>
<dbReference type="GO" id="GO:0006397">
    <property type="term" value="P:mRNA processing"/>
    <property type="evidence" value="ECO:0007669"/>
    <property type="project" value="UniProtKB-KW"/>
</dbReference>
<name>A0A9Q3F5J6_9BASI</name>
<dbReference type="AlphaFoldDB" id="A0A9Q3F5J6"/>
<feature type="domain" description="CCHC-type" evidence="4">
    <location>
        <begin position="320"/>
        <end position="335"/>
    </location>
</feature>
<dbReference type="PROSITE" id="PS50158">
    <property type="entry name" value="ZF_CCHC"/>
    <property type="match status" value="1"/>
</dbReference>
<organism evidence="5 6">
    <name type="scientific">Austropuccinia psidii MF-1</name>
    <dbReference type="NCBI Taxonomy" id="1389203"/>
    <lineage>
        <taxon>Eukaryota</taxon>
        <taxon>Fungi</taxon>
        <taxon>Dikarya</taxon>
        <taxon>Basidiomycota</taxon>
        <taxon>Pucciniomycotina</taxon>
        <taxon>Pucciniomycetes</taxon>
        <taxon>Pucciniales</taxon>
        <taxon>Sphaerophragmiaceae</taxon>
        <taxon>Austropuccinia</taxon>
    </lineage>
</organism>
<gene>
    <name evidence="5" type="ORF">O181_074915</name>
</gene>
<keyword evidence="2" id="KW-0479">Metal-binding</keyword>
<dbReference type="InterPro" id="IPR001878">
    <property type="entry name" value="Znf_CCHC"/>
</dbReference>
<dbReference type="Gene3D" id="3.30.70.270">
    <property type="match status" value="1"/>
</dbReference>
<dbReference type="PANTHER" id="PTHR37984:SF5">
    <property type="entry name" value="PROTEIN NYNRIN-LIKE"/>
    <property type="match status" value="1"/>
</dbReference>
<dbReference type="SMART" id="SM00343">
    <property type="entry name" value="ZnF_C2HC"/>
    <property type="match status" value="1"/>
</dbReference>
<evidence type="ECO:0000256" key="3">
    <source>
        <dbReference type="SAM" id="MobiDB-lite"/>
    </source>
</evidence>
<feature type="region of interest" description="Disordered" evidence="3">
    <location>
        <begin position="348"/>
        <end position="375"/>
    </location>
</feature>
<dbReference type="InterPro" id="IPR050951">
    <property type="entry name" value="Retrovirus_Pol_polyprotein"/>
</dbReference>